<reference evidence="1" key="2">
    <citation type="submission" date="2020-05" db="UniProtKB">
        <authorList>
            <consortium name="EnsemblMetazoa"/>
        </authorList>
    </citation>
    <scope>IDENTIFICATION</scope>
    <source>
        <strain evidence="1">IAEA</strain>
    </source>
</reference>
<dbReference type="AlphaFoldDB" id="A0A1B0A183"/>
<proteinExistence type="predicted"/>
<sequence length="63" mass="7382">MSMKEELEVFGKNSLAWFTYQELQVDGLRDLRNNIAKILLFEILLMAVKYGNIVSALHDQIYF</sequence>
<accession>A0A1B0A183</accession>
<keyword evidence="2" id="KW-1185">Reference proteome</keyword>
<protein>
    <submittedName>
        <fullName evidence="1">Uncharacterized protein</fullName>
    </submittedName>
</protein>
<evidence type="ECO:0000313" key="2">
    <source>
        <dbReference type="Proteomes" id="UP000092445"/>
    </source>
</evidence>
<dbReference type="EnsemblMetazoa" id="GPAI031337-RA">
    <property type="protein sequence ID" value="GPAI031337-PA"/>
    <property type="gene ID" value="GPAI031337"/>
</dbReference>
<reference evidence="2" key="1">
    <citation type="submission" date="2014-03" db="EMBL/GenBank/DDBJ databases">
        <authorList>
            <person name="Aksoy S."/>
            <person name="Warren W."/>
            <person name="Wilson R.K."/>
        </authorList>
    </citation>
    <scope>NUCLEOTIDE SEQUENCE [LARGE SCALE GENOMIC DNA]</scope>
    <source>
        <strain evidence="2">IAEA</strain>
    </source>
</reference>
<organism evidence="1 2">
    <name type="scientific">Glossina pallidipes</name>
    <name type="common">Tsetse fly</name>
    <dbReference type="NCBI Taxonomy" id="7398"/>
    <lineage>
        <taxon>Eukaryota</taxon>
        <taxon>Metazoa</taxon>
        <taxon>Ecdysozoa</taxon>
        <taxon>Arthropoda</taxon>
        <taxon>Hexapoda</taxon>
        <taxon>Insecta</taxon>
        <taxon>Pterygota</taxon>
        <taxon>Neoptera</taxon>
        <taxon>Endopterygota</taxon>
        <taxon>Diptera</taxon>
        <taxon>Brachycera</taxon>
        <taxon>Muscomorpha</taxon>
        <taxon>Hippoboscoidea</taxon>
        <taxon>Glossinidae</taxon>
        <taxon>Glossina</taxon>
    </lineage>
</organism>
<dbReference type="Proteomes" id="UP000092445">
    <property type="component" value="Unassembled WGS sequence"/>
</dbReference>
<evidence type="ECO:0000313" key="1">
    <source>
        <dbReference type="EnsemblMetazoa" id="GPAI031337-PA"/>
    </source>
</evidence>
<name>A0A1B0A183_GLOPL</name>
<dbReference type="VEuPathDB" id="VectorBase:GPAI031337"/>